<dbReference type="Gene3D" id="2.120.10.30">
    <property type="entry name" value="TolB, C-terminal domain"/>
    <property type="match status" value="2"/>
</dbReference>
<evidence type="ECO:0008006" key="6">
    <source>
        <dbReference type="Google" id="ProtNLM"/>
    </source>
</evidence>
<dbReference type="SUPFAM" id="SSF48179">
    <property type="entry name" value="6-phosphogluconate dehydrogenase C-terminal domain-like"/>
    <property type="match status" value="1"/>
</dbReference>
<feature type="domain" description="3-hydroxyacyl-CoA dehydrogenase NAD binding" evidence="3">
    <location>
        <begin position="14"/>
        <end position="184"/>
    </location>
</feature>
<dbReference type="OrthoDB" id="5958943at2759"/>
<dbReference type="Gene3D" id="3.40.50.720">
    <property type="entry name" value="NAD(P)-binding Rossmann-like Domain"/>
    <property type="match status" value="1"/>
</dbReference>
<dbReference type="PANTHER" id="PTHR48075">
    <property type="entry name" value="3-HYDROXYACYL-COA DEHYDROGENASE FAMILY PROTEIN"/>
    <property type="match status" value="1"/>
</dbReference>
<reference evidence="4 5" key="1">
    <citation type="submission" date="2017-06" db="EMBL/GenBank/DDBJ databases">
        <title>Ant-infecting Ophiocordyceps genomes reveal a high diversity of potential behavioral manipulation genes and a possible major role for enterotoxins.</title>
        <authorList>
            <person name="De Bekker C."/>
            <person name="Evans H.C."/>
            <person name="Brachmann A."/>
            <person name="Hughes D.P."/>
        </authorList>
    </citation>
    <scope>NUCLEOTIDE SEQUENCE [LARGE SCALE GENOMIC DNA]</scope>
    <source>
        <strain evidence="4 5">1348a</strain>
    </source>
</reference>
<dbReference type="InterPro" id="IPR006176">
    <property type="entry name" value="3-OHacyl-CoA_DH_NAD-bd"/>
</dbReference>
<dbReference type="InterPro" id="IPR011042">
    <property type="entry name" value="6-blade_b-propeller_TolB-like"/>
</dbReference>
<dbReference type="SUPFAM" id="SSF51735">
    <property type="entry name" value="NAD(P)-binding Rossmann-fold domains"/>
    <property type="match status" value="1"/>
</dbReference>
<dbReference type="Pfam" id="PF00725">
    <property type="entry name" value="3HCDH"/>
    <property type="match status" value="1"/>
</dbReference>
<dbReference type="Pfam" id="PF02737">
    <property type="entry name" value="3HCDH_N"/>
    <property type="match status" value="1"/>
</dbReference>
<dbReference type="SUPFAM" id="SSF63825">
    <property type="entry name" value="YWTD domain"/>
    <property type="match status" value="1"/>
</dbReference>
<dbReference type="GO" id="GO:0006631">
    <property type="term" value="P:fatty acid metabolic process"/>
    <property type="evidence" value="ECO:0007669"/>
    <property type="project" value="InterPro"/>
</dbReference>
<dbReference type="PANTHER" id="PTHR48075:SF3">
    <property type="entry name" value="3-HYDROXYACYL-COA DEHYDROGENASE"/>
    <property type="match status" value="1"/>
</dbReference>
<accession>A0A2C5ZH57</accession>
<dbReference type="GO" id="GO:0070403">
    <property type="term" value="F:NAD+ binding"/>
    <property type="evidence" value="ECO:0007669"/>
    <property type="project" value="InterPro"/>
</dbReference>
<evidence type="ECO:0000313" key="4">
    <source>
        <dbReference type="EMBL" id="PHH81295.1"/>
    </source>
</evidence>
<dbReference type="Gene3D" id="1.10.1040.10">
    <property type="entry name" value="N-(1-d-carboxylethyl)-l-norvaline Dehydrogenase, domain 2"/>
    <property type="match status" value="1"/>
</dbReference>
<dbReference type="SMART" id="SM00135">
    <property type="entry name" value="LY"/>
    <property type="match status" value="5"/>
</dbReference>
<dbReference type="InterPro" id="IPR006108">
    <property type="entry name" value="3HC_DH_C"/>
</dbReference>
<organism evidence="4 5">
    <name type="scientific">Ophiocordyceps australis</name>
    <dbReference type="NCBI Taxonomy" id="1399860"/>
    <lineage>
        <taxon>Eukaryota</taxon>
        <taxon>Fungi</taxon>
        <taxon>Dikarya</taxon>
        <taxon>Ascomycota</taxon>
        <taxon>Pezizomycotina</taxon>
        <taxon>Sordariomycetes</taxon>
        <taxon>Hypocreomycetidae</taxon>
        <taxon>Hypocreales</taxon>
        <taxon>Ophiocordycipitaceae</taxon>
        <taxon>Ophiocordyceps</taxon>
    </lineage>
</organism>
<dbReference type="AlphaFoldDB" id="A0A2C5ZH57"/>
<keyword evidence="1" id="KW-0560">Oxidoreductase</keyword>
<evidence type="ECO:0000256" key="1">
    <source>
        <dbReference type="ARBA" id="ARBA00023002"/>
    </source>
</evidence>
<keyword evidence="5" id="KW-1185">Reference proteome</keyword>
<dbReference type="EMBL" id="NJEU01000130">
    <property type="protein sequence ID" value="PHH81295.1"/>
    <property type="molecule type" value="Genomic_DNA"/>
</dbReference>
<evidence type="ECO:0000259" key="3">
    <source>
        <dbReference type="Pfam" id="PF02737"/>
    </source>
</evidence>
<feature type="domain" description="3-hydroxyacyl-CoA dehydrogenase C-terminal" evidence="2">
    <location>
        <begin position="192"/>
        <end position="284"/>
    </location>
</feature>
<dbReference type="Proteomes" id="UP000224854">
    <property type="component" value="Unassembled WGS sequence"/>
</dbReference>
<name>A0A2C5ZH57_9HYPO</name>
<comment type="caution">
    <text evidence="4">The sequence shown here is derived from an EMBL/GenBank/DDBJ whole genome shotgun (WGS) entry which is preliminary data.</text>
</comment>
<sequence length="607" mass="67038">MASFKLPDTKGRSVVVLGGGVLGRRIAACWAYGGYEVRIRDPSAEQREAAVKYFETSYNDYAPYLPAAVKSGTVTAFDDLAKAVENAWVVFEVVPEKLPLKISTFADLEKMAPKDALLCSNSSSYKSREMVEGLQESTKKRISNQHYFMPPDIRVVELMTCGSTDESVFPFLAEKLKSVGLHPYIARKESTGLILNRIWASIKRECLYILAEGVSEPEIIDRIWMDLTGTHEGPAKQMDDVGLDTVSFIEQHYIKERNLPDTPIKYLQKYLDEGRIGTKSPKGGLYPPSESKGGKNLPLVYMLDLGFNDGNYTNIKTGRIVIGASDHRPIKQIVTGQVMPDGIDISVPAGKMFWTTMGIPSANDGAVHSANLDGSDVKTVVPPGSVHTPKQITIDHKNKKLYFTDREGMRVFRCDFDGSKLEPIVHVADWKDADAMANQKNWCVGIAVSPATGKFFWTQKGFAKSNKGRILCANIDFKKGEDAATRTDIQTIMQGLPEPIDLEIDENAKMLYWTDRGELPLGNSINRVSFDKIKPVEGTTACLPGKNYELISRGLNEAIGIRLDTKNGHIYAADLGGTLYMFDLDGSKKKKIYQDVGACTGVAIVHP</sequence>
<dbReference type="GO" id="GO:0016616">
    <property type="term" value="F:oxidoreductase activity, acting on the CH-OH group of donors, NAD or NADP as acceptor"/>
    <property type="evidence" value="ECO:0007669"/>
    <property type="project" value="InterPro"/>
</dbReference>
<evidence type="ECO:0000313" key="5">
    <source>
        <dbReference type="Proteomes" id="UP000224854"/>
    </source>
</evidence>
<dbReference type="InterPro" id="IPR000033">
    <property type="entry name" value="LDLR_classB_rpt"/>
</dbReference>
<dbReference type="InterPro" id="IPR036291">
    <property type="entry name" value="NAD(P)-bd_dom_sf"/>
</dbReference>
<dbReference type="InterPro" id="IPR008927">
    <property type="entry name" value="6-PGluconate_DH-like_C_sf"/>
</dbReference>
<proteinExistence type="predicted"/>
<protein>
    <recommendedName>
        <fullName evidence="6">3-hydroxyacyl-CoA dehydrogenase NAD binding domain-containing protein</fullName>
    </recommendedName>
</protein>
<evidence type="ECO:0000259" key="2">
    <source>
        <dbReference type="Pfam" id="PF00725"/>
    </source>
</evidence>
<gene>
    <name evidence="4" type="ORF">CDD82_1094</name>
</gene>
<dbReference type="InterPro" id="IPR013328">
    <property type="entry name" value="6PGD_dom2"/>
</dbReference>